<accession>A0ABW5DIB2</accession>
<reference evidence="2" key="1">
    <citation type="journal article" date="2019" name="Int. J. Syst. Evol. Microbiol.">
        <title>The Global Catalogue of Microorganisms (GCM) 10K type strain sequencing project: providing services to taxonomists for standard genome sequencing and annotation.</title>
        <authorList>
            <consortium name="The Broad Institute Genomics Platform"/>
            <consortium name="The Broad Institute Genome Sequencing Center for Infectious Disease"/>
            <person name="Wu L."/>
            <person name="Ma J."/>
        </authorList>
    </citation>
    <scope>NUCLEOTIDE SEQUENCE [LARGE SCALE GENOMIC DNA]</scope>
    <source>
        <strain evidence="2">KCTC 23707</strain>
    </source>
</reference>
<sequence length="74" mass="8126">MSGDQITIKFECLKCGGTVLERPDDYTDDSIAKCKSCGQEFGRFGDVKAKAMDVAKAEVRAHFKNPSRALRAGR</sequence>
<gene>
    <name evidence="1" type="ORF">ACFSMZ_10880</name>
</gene>
<dbReference type="RefSeq" id="WP_345099126.1">
    <property type="nucleotide sequence ID" value="NZ_BAABGS010000021.1"/>
</dbReference>
<evidence type="ECO:0000313" key="2">
    <source>
        <dbReference type="Proteomes" id="UP001597373"/>
    </source>
</evidence>
<protein>
    <recommendedName>
        <fullName evidence="3">Zinc finger/thioredoxin putative domain-containing protein</fullName>
    </recommendedName>
</protein>
<organism evidence="1 2">
    <name type="scientific">Chelativorans composti</name>
    <dbReference type="NCBI Taxonomy" id="768533"/>
    <lineage>
        <taxon>Bacteria</taxon>
        <taxon>Pseudomonadati</taxon>
        <taxon>Pseudomonadota</taxon>
        <taxon>Alphaproteobacteria</taxon>
        <taxon>Hyphomicrobiales</taxon>
        <taxon>Phyllobacteriaceae</taxon>
        <taxon>Chelativorans</taxon>
    </lineage>
</organism>
<comment type="caution">
    <text evidence="1">The sequence shown here is derived from an EMBL/GenBank/DDBJ whole genome shotgun (WGS) entry which is preliminary data.</text>
</comment>
<dbReference type="Proteomes" id="UP001597373">
    <property type="component" value="Unassembled WGS sequence"/>
</dbReference>
<dbReference type="EMBL" id="JBHUIR010000038">
    <property type="protein sequence ID" value="MFD2260265.1"/>
    <property type="molecule type" value="Genomic_DNA"/>
</dbReference>
<evidence type="ECO:0000313" key="1">
    <source>
        <dbReference type="EMBL" id="MFD2260265.1"/>
    </source>
</evidence>
<proteinExistence type="predicted"/>
<name>A0ABW5DIB2_9HYPH</name>
<keyword evidence="2" id="KW-1185">Reference proteome</keyword>
<evidence type="ECO:0008006" key="3">
    <source>
        <dbReference type="Google" id="ProtNLM"/>
    </source>
</evidence>